<sequence length="68" mass="8194">MSQYREAYVNLEARARRKQLDERRMRFRRAIENHAEQRQLQAQLMEFPDLLSLDRGVSAYRQSASPVR</sequence>
<dbReference type="Proteomes" id="UP000053902">
    <property type="component" value="Unassembled WGS sequence"/>
</dbReference>
<keyword evidence="3" id="KW-1185">Reference proteome</keyword>
<name>A0A078LW04_9PSED</name>
<dbReference type="AlphaFoldDB" id="A0A078LW04"/>
<dbReference type="EMBL" id="CCSF01000001">
    <property type="protein sequence ID" value="CDZ95425.1"/>
    <property type="molecule type" value="Genomic_DNA"/>
</dbReference>
<dbReference type="InterPro" id="IPR058059">
    <property type="entry name" value="PA3496-like"/>
</dbReference>
<dbReference type="NCBIfam" id="NF046101">
    <property type="entry name" value="PA3496_fam"/>
    <property type="match status" value="1"/>
</dbReference>
<keyword evidence="1" id="KW-0175">Coiled coil</keyword>
<evidence type="ECO:0000256" key="1">
    <source>
        <dbReference type="SAM" id="Coils"/>
    </source>
</evidence>
<dbReference type="HOGENOM" id="CLU_202576_0_0_6"/>
<proteinExistence type="predicted"/>
<accession>A0A078LW04</accession>
<dbReference type="RefSeq" id="WP_037025210.1">
    <property type="nucleotide sequence ID" value="NZ_CCSF01000001.1"/>
</dbReference>
<reference evidence="2 3" key="1">
    <citation type="submission" date="2014-07" db="EMBL/GenBank/DDBJ databases">
        <authorList>
            <person name="Urmite Genomes Urmite Genomes"/>
        </authorList>
    </citation>
    <scope>NUCLEOTIDE SEQUENCE [LARGE SCALE GENOMIC DNA]</scope>
    <source>
        <strain evidence="2 3">20_BN</strain>
    </source>
</reference>
<organism evidence="2 3">
    <name type="scientific">Pseudomonas saudiphocaensis</name>
    <dbReference type="NCBI Taxonomy" id="1499686"/>
    <lineage>
        <taxon>Bacteria</taxon>
        <taxon>Pseudomonadati</taxon>
        <taxon>Pseudomonadota</taxon>
        <taxon>Gammaproteobacteria</taxon>
        <taxon>Pseudomonadales</taxon>
        <taxon>Pseudomonadaceae</taxon>
        <taxon>Pseudomonas</taxon>
    </lineage>
</organism>
<evidence type="ECO:0000313" key="2">
    <source>
        <dbReference type="EMBL" id="CDZ95425.1"/>
    </source>
</evidence>
<protein>
    <submittedName>
        <fullName evidence="2">Uncharacterized protein</fullName>
    </submittedName>
</protein>
<feature type="coiled-coil region" evidence="1">
    <location>
        <begin position="1"/>
        <end position="37"/>
    </location>
</feature>
<evidence type="ECO:0000313" key="3">
    <source>
        <dbReference type="Proteomes" id="UP000053902"/>
    </source>
</evidence>
<dbReference type="OrthoDB" id="7019550at2"/>
<gene>
    <name evidence="2" type="ORF">BN1079_02760</name>
</gene>